<feature type="transmembrane region" description="Helical" evidence="1">
    <location>
        <begin position="36"/>
        <end position="59"/>
    </location>
</feature>
<evidence type="ECO:0000256" key="1">
    <source>
        <dbReference type="SAM" id="Phobius"/>
    </source>
</evidence>
<name>A0ABP9WCS4_9MICO</name>
<evidence type="ECO:0000313" key="2">
    <source>
        <dbReference type="EMBL" id="GAA5517630.1"/>
    </source>
</evidence>
<feature type="transmembrane region" description="Helical" evidence="1">
    <location>
        <begin position="115"/>
        <end position="136"/>
    </location>
</feature>
<keyword evidence="1" id="KW-1133">Transmembrane helix</keyword>
<protein>
    <recommendedName>
        <fullName evidence="4">Integral membrane protein</fullName>
    </recommendedName>
</protein>
<sequence>MGVYTAVIVPLVLVVCAALALAGIVTLIWPNAHRAVLLAIPATYAATVIHLIAVVVLLLTGVDAGLVLTLGYLMASLALLALLGIGRLGTPEAAAADPDPTRPVLAPDQIARVDAASAVIVAIALAVVVWRVIIIVEGGA</sequence>
<accession>A0ABP9WCS4</accession>
<keyword evidence="3" id="KW-1185">Reference proteome</keyword>
<proteinExistence type="predicted"/>
<keyword evidence="1" id="KW-0472">Membrane</keyword>
<gene>
    <name evidence="2" type="ORF">Lsed01_00036</name>
</gene>
<feature type="transmembrane region" description="Helical" evidence="1">
    <location>
        <begin position="6"/>
        <end position="29"/>
    </location>
</feature>
<keyword evidence="1" id="KW-0812">Transmembrane</keyword>
<dbReference type="EMBL" id="BAABRR010000001">
    <property type="protein sequence ID" value="GAA5517630.1"/>
    <property type="molecule type" value="Genomic_DNA"/>
</dbReference>
<dbReference type="RefSeq" id="WP_345377903.1">
    <property type="nucleotide sequence ID" value="NZ_BAABRR010000001.1"/>
</dbReference>
<reference evidence="2 3" key="1">
    <citation type="submission" date="2024-02" db="EMBL/GenBank/DDBJ databases">
        <title>Lysinimicrobium sediminis NBRC 112286.</title>
        <authorList>
            <person name="Ichikawa N."/>
            <person name="Katano-Makiyama Y."/>
            <person name="Hidaka K."/>
        </authorList>
    </citation>
    <scope>NUCLEOTIDE SEQUENCE [LARGE SCALE GENOMIC DNA]</scope>
    <source>
        <strain evidence="2 3">NBRC 112286</strain>
    </source>
</reference>
<comment type="caution">
    <text evidence="2">The sequence shown here is derived from an EMBL/GenBank/DDBJ whole genome shotgun (WGS) entry which is preliminary data.</text>
</comment>
<feature type="transmembrane region" description="Helical" evidence="1">
    <location>
        <begin position="65"/>
        <end position="85"/>
    </location>
</feature>
<evidence type="ECO:0008006" key="4">
    <source>
        <dbReference type="Google" id="ProtNLM"/>
    </source>
</evidence>
<organism evidence="2 3">
    <name type="scientific">Demequina sediminis</name>
    <dbReference type="NCBI Taxonomy" id="1930058"/>
    <lineage>
        <taxon>Bacteria</taxon>
        <taxon>Bacillati</taxon>
        <taxon>Actinomycetota</taxon>
        <taxon>Actinomycetes</taxon>
        <taxon>Micrococcales</taxon>
        <taxon>Demequinaceae</taxon>
        <taxon>Demequina</taxon>
    </lineage>
</organism>
<evidence type="ECO:0000313" key="3">
    <source>
        <dbReference type="Proteomes" id="UP001426770"/>
    </source>
</evidence>
<dbReference type="Proteomes" id="UP001426770">
    <property type="component" value="Unassembled WGS sequence"/>
</dbReference>